<proteinExistence type="predicted"/>
<organism evidence="2 3">
    <name type="scientific">Muraenolepis orangiensis</name>
    <name type="common">Patagonian moray cod</name>
    <dbReference type="NCBI Taxonomy" id="630683"/>
    <lineage>
        <taxon>Eukaryota</taxon>
        <taxon>Metazoa</taxon>
        <taxon>Chordata</taxon>
        <taxon>Craniata</taxon>
        <taxon>Vertebrata</taxon>
        <taxon>Euteleostomi</taxon>
        <taxon>Actinopterygii</taxon>
        <taxon>Neopterygii</taxon>
        <taxon>Teleostei</taxon>
        <taxon>Neoteleostei</taxon>
        <taxon>Acanthomorphata</taxon>
        <taxon>Zeiogadaria</taxon>
        <taxon>Gadariae</taxon>
        <taxon>Gadiformes</taxon>
        <taxon>Muraenolepidoidei</taxon>
        <taxon>Muraenolepididae</taxon>
        <taxon>Muraenolepis</taxon>
    </lineage>
</organism>
<gene>
    <name evidence="2" type="ORF">NHX12_015635</name>
</gene>
<comment type="caution">
    <text evidence="2">The sequence shown here is derived from an EMBL/GenBank/DDBJ whole genome shotgun (WGS) entry which is preliminary data.</text>
</comment>
<feature type="region of interest" description="Disordered" evidence="1">
    <location>
        <begin position="1"/>
        <end position="37"/>
    </location>
</feature>
<keyword evidence="3" id="KW-1185">Reference proteome</keyword>
<protein>
    <submittedName>
        <fullName evidence="2">Uncharacterized protein</fullName>
    </submittedName>
</protein>
<name>A0A9Q0D8R9_9TELE</name>
<dbReference type="OrthoDB" id="1668162at2759"/>
<dbReference type="EMBL" id="JANIIK010000124">
    <property type="protein sequence ID" value="KAJ3583762.1"/>
    <property type="molecule type" value="Genomic_DNA"/>
</dbReference>
<reference evidence="2" key="1">
    <citation type="submission" date="2022-07" db="EMBL/GenBank/DDBJ databases">
        <title>Chromosome-level genome of Muraenolepis orangiensis.</title>
        <authorList>
            <person name="Kim J."/>
        </authorList>
    </citation>
    <scope>NUCLEOTIDE SEQUENCE</scope>
    <source>
        <strain evidence="2">KU_S4_2022</strain>
        <tissue evidence="2">Muscle</tissue>
    </source>
</reference>
<evidence type="ECO:0000256" key="1">
    <source>
        <dbReference type="SAM" id="MobiDB-lite"/>
    </source>
</evidence>
<evidence type="ECO:0000313" key="2">
    <source>
        <dbReference type="EMBL" id="KAJ3583762.1"/>
    </source>
</evidence>
<evidence type="ECO:0000313" key="3">
    <source>
        <dbReference type="Proteomes" id="UP001148018"/>
    </source>
</evidence>
<dbReference type="AlphaFoldDB" id="A0A9Q0D8R9"/>
<sequence length="59" mass="6567">MTPPGVGPSRISMETGTCPPPPPPQVSTCPEHHATPSESMRFEKLMEHFKNEDDNIDFM</sequence>
<feature type="non-terminal residue" evidence="2">
    <location>
        <position position="59"/>
    </location>
</feature>
<dbReference type="Proteomes" id="UP001148018">
    <property type="component" value="Unassembled WGS sequence"/>
</dbReference>
<accession>A0A9Q0D8R9</accession>